<dbReference type="Pfam" id="PF20250">
    <property type="entry name" value="FapA_N"/>
    <property type="match status" value="1"/>
</dbReference>
<dbReference type="Pfam" id="PF03961">
    <property type="entry name" value="FapA"/>
    <property type="match status" value="1"/>
</dbReference>
<dbReference type="InterPro" id="IPR046866">
    <property type="entry name" value="FapA_N"/>
</dbReference>
<gene>
    <name evidence="2" type="ORF">B5M42_10690</name>
</gene>
<dbReference type="InterPro" id="IPR046865">
    <property type="entry name" value="FapA_b_solenoid"/>
</dbReference>
<name>A0A4Y8Q2E6_9BACL</name>
<organism evidence="2 3">
    <name type="scientific">Paenibacillus athensensis</name>
    <dbReference type="NCBI Taxonomy" id="1967502"/>
    <lineage>
        <taxon>Bacteria</taxon>
        <taxon>Bacillati</taxon>
        <taxon>Bacillota</taxon>
        <taxon>Bacilli</taxon>
        <taxon>Bacillales</taxon>
        <taxon>Paenibacillaceae</taxon>
        <taxon>Paenibacillus</taxon>
    </lineage>
</organism>
<dbReference type="RefSeq" id="WP_134752570.1">
    <property type="nucleotide sequence ID" value="NZ_MYFO02000003.1"/>
</dbReference>
<dbReference type="Proteomes" id="UP000298246">
    <property type="component" value="Unassembled WGS sequence"/>
</dbReference>
<comment type="caution">
    <text evidence="2">The sequence shown here is derived from an EMBL/GenBank/DDBJ whole genome shotgun (WGS) entry which is preliminary data.</text>
</comment>
<dbReference type="OrthoDB" id="1279at2"/>
<protein>
    <recommendedName>
        <fullName evidence="1">Flagellar Assembly Protein A N-terminal region domain-containing protein</fullName>
    </recommendedName>
</protein>
<reference evidence="2 3" key="1">
    <citation type="submission" date="2017-03" db="EMBL/GenBank/DDBJ databases">
        <title>Isolation of Levoglucosan Utilizing Bacteria.</title>
        <authorList>
            <person name="Arya A.S."/>
        </authorList>
    </citation>
    <scope>NUCLEOTIDE SEQUENCE [LARGE SCALE GENOMIC DNA]</scope>
    <source>
        <strain evidence="2 3">MEC069</strain>
    </source>
</reference>
<accession>A0A4Y8Q2E6</accession>
<dbReference type="InterPro" id="IPR005646">
    <property type="entry name" value="FapA"/>
</dbReference>
<keyword evidence="3" id="KW-1185">Reference proteome</keyword>
<sequence>MSRYMNEDELLSLIKKMNLASELQAEPLAAGLASPGTQSKVKVENNKIILLDGTAEAEFASLEAVYPVQLLRNGKVLHERTFLEPGDHIDWQVDEQPLFRMEVTADKQEAYLQIRAKQRYGWRLKEQEARAHLIVEAEEDPNVVLESVSFAEIMKQLQSKGIVKNLRTSAIFQELQQPSGERILVAQGVPPEPSEDARLELYFSEEVTSELKENEMTKTIDFRNHLQIPSVKKGDLIARKFPAKSGVTGYDVYGELIHPATPKDITLIAKDNVEITGDGEVYAQKEGRPRIMGNASIKYFDISTSYVISGDIDLKTGNIVFSGDVIVYGNVTEGMIIESLGNVYIFGNVFQATITATGSITVKGNIIKSNLYSGYFGVIFNRLYVSCKALSEQLVMLVQAARQLSQMIDSRGQTVPLGQVLLVLMESKFKDIPRLSSEALDTIRSLQRISAKELEDLKEKVLILQNSHAIVAFDSYNPIYSIQNLVEETYLMVERMQEVTANIDVDQAHLANLKSTGDILIRKEGVLQSQLFCKGNIIFFDRNSVCRGGQLEAHGTISAMLVGGDYGSETILKAGKRIMLQRMNSGRICVGKYWKEILTPIVHMTAYLQDRGLVVEGQQG</sequence>
<dbReference type="EMBL" id="MYFO01000011">
    <property type="protein sequence ID" value="TFE88013.1"/>
    <property type="molecule type" value="Genomic_DNA"/>
</dbReference>
<feature type="domain" description="Flagellar Assembly Protein A N-terminal region" evidence="1">
    <location>
        <begin position="102"/>
        <end position="293"/>
    </location>
</feature>
<evidence type="ECO:0000259" key="1">
    <source>
        <dbReference type="Pfam" id="PF20250"/>
    </source>
</evidence>
<proteinExistence type="predicted"/>
<dbReference type="AlphaFoldDB" id="A0A4Y8Q2E6"/>
<dbReference type="PANTHER" id="PTHR38032:SF1">
    <property type="entry name" value="RNA-BINDING PROTEIN KHPB N-TERMINAL DOMAIN-CONTAINING PROTEIN"/>
    <property type="match status" value="1"/>
</dbReference>
<evidence type="ECO:0000313" key="2">
    <source>
        <dbReference type="EMBL" id="TFE88013.1"/>
    </source>
</evidence>
<dbReference type="PANTHER" id="PTHR38032">
    <property type="entry name" value="POLYMERASE-RELATED"/>
    <property type="match status" value="1"/>
</dbReference>
<evidence type="ECO:0000313" key="3">
    <source>
        <dbReference type="Proteomes" id="UP000298246"/>
    </source>
</evidence>